<dbReference type="EMBL" id="ML121576">
    <property type="protein sequence ID" value="RPB20170.1"/>
    <property type="molecule type" value="Genomic_DNA"/>
</dbReference>
<dbReference type="AlphaFoldDB" id="A0A3N4LBB5"/>
<dbReference type="Proteomes" id="UP000267821">
    <property type="component" value="Unassembled WGS sequence"/>
</dbReference>
<reference evidence="1 2" key="1">
    <citation type="journal article" date="2018" name="Nat. Ecol. Evol.">
        <title>Pezizomycetes genomes reveal the molecular basis of ectomycorrhizal truffle lifestyle.</title>
        <authorList>
            <person name="Murat C."/>
            <person name="Payen T."/>
            <person name="Noel B."/>
            <person name="Kuo A."/>
            <person name="Morin E."/>
            <person name="Chen J."/>
            <person name="Kohler A."/>
            <person name="Krizsan K."/>
            <person name="Balestrini R."/>
            <person name="Da Silva C."/>
            <person name="Montanini B."/>
            <person name="Hainaut M."/>
            <person name="Levati E."/>
            <person name="Barry K.W."/>
            <person name="Belfiori B."/>
            <person name="Cichocki N."/>
            <person name="Clum A."/>
            <person name="Dockter R.B."/>
            <person name="Fauchery L."/>
            <person name="Guy J."/>
            <person name="Iotti M."/>
            <person name="Le Tacon F."/>
            <person name="Lindquist E.A."/>
            <person name="Lipzen A."/>
            <person name="Malagnac F."/>
            <person name="Mello A."/>
            <person name="Molinier V."/>
            <person name="Miyauchi S."/>
            <person name="Poulain J."/>
            <person name="Riccioni C."/>
            <person name="Rubini A."/>
            <person name="Sitrit Y."/>
            <person name="Splivallo R."/>
            <person name="Traeger S."/>
            <person name="Wang M."/>
            <person name="Zifcakova L."/>
            <person name="Wipf D."/>
            <person name="Zambonelli A."/>
            <person name="Paolocci F."/>
            <person name="Nowrousian M."/>
            <person name="Ottonello S."/>
            <person name="Baldrian P."/>
            <person name="Spatafora J.W."/>
            <person name="Henrissat B."/>
            <person name="Nagy L.G."/>
            <person name="Aury J.M."/>
            <person name="Wincker P."/>
            <person name="Grigoriev I.V."/>
            <person name="Bonfante P."/>
            <person name="Martin F.M."/>
        </authorList>
    </citation>
    <scope>NUCLEOTIDE SEQUENCE [LARGE SCALE GENOMIC DNA]</scope>
    <source>
        <strain evidence="1 2">ATCC MYA-4762</strain>
    </source>
</reference>
<proteinExistence type="predicted"/>
<keyword evidence="2" id="KW-1185">Reference proteome</keyword>
<protein>
    <submittedName>
        <fullName evidence="1">Uncharacterized protein</fullName>
    </submittedName>
</protein>
<organism evidence="1 2">
    <name type="scientific">Terfezia boudieri ATCC MYA-4762</name>
    <dbReference type="NCBI Taxonomy" id="1051890"/>
    <lineage>
        <taxon>Eukaryota</taxon>
        <taxon>Fungi</taxon>
        <taxon>Dikarya</taxon>
        <taxon>Ascomycota</taxon>
        <taxon>Pezizomycotina</taxon>
        <taxon>Pezizomycetes</taxon>
        <taxon>Pezizales</taxon>
        <taxon>Pezizaceae</taxon>
        <taxon>Terfezia</taxon>
    </lineage>
</organism>
<evidence type="ECO:0000313" key="1">
    <source>
        <dbReference type="EMBL" id="RPB20170.1"/>
    </source>
</evidence>
<dbReference type="InParanoid" id="A0A3N4LBB5"/>
<name>A0A3N4LBB5_9PEZI</name>
<evidence type="ECO:0000313" key="2">
    <source>
        <dbReference type="Proteomes" id="UP000267821"/>
    </source>
</evidence>
<sequence length="86" mass="9683">MGCDSDCCCETRPGSCFLTGLPGWRRPSLIRSPSGRPPRRLYLPKCVCGRVITCCTSSPTTVFCFNSLSHHRTTPWWVLCQPDYNL</sequence>
<accession>A0A3N4LBB5</accession>
<gene>
    <name evidence="1" type="ORF">L211DRAFT_842001</name>
</gene>